<evidence type="ECO:0000259" key="2">
    <source>
        <dbReference type="Pfam" id="PF16012"/>
    </source>
</evidence>
<name>A0AAW1HST0_POPJA</name>
<evidence type="ECO:0000256" key="1">
    <source>
        <dbReference type="SAM" id="MobiDB-lite"/>
    </source>
</evidence>
<evidence type="ECO:0000313" key="3">
    <source>
        <dbReference type="EMBL" id="KAK9679462.1"/>
    </source>
</evidence>
<dbReference type="Pfam" id="PF16012">
    <property type="entry name" value="DUF4780"/>
    <property type="match status" value="1"/>
</dbReference>
<organism evidence="3 4">
    <name type="scientific">Popillia japonica</name>
    <name type="common">Japanese beetle</name>
    <dbReference type="NCBI Taxonomy" id="7064"/>
    <lineage>
        <taxon>Eukaryota</taxon>
        <taxon>Metazoa</taxon>
        <taxon>Ecdysozoa</taxon>
        <taxon>Arthropoda</taxon>
        <taxon>Hexapoda</taxon>
        <taxon>Insecta</taxon>
        <taxon>Pterygota</taxon>
        <taxon>Neoptera</taxon>
        <taxon>Endopterygota</taxon>
        <taxon>Coleoptera</taxon>
        <taxon>Polyphaga</taxon>
        <taxon>Scarabaeiformia</taxon>
        <taxon>Scarabaeidae</taxon>
        <taxon>Rutelinae</taxon>
        <taxon>Popillia</taxon>
    </lineage>
</organism>
<accession>A0AAW1HST0</accession>
<sequence>MDTQENIDTTLTTTLESEENPSLQESNETPQAMETEETPADTIELTQESEVTDDAGVRSHRRRHHCERRPGAQAEKSSLRGAETQTEEDEGARHRYQQGAVKRTVSARSTPEEKATKRTKSEPGVVSYKAALKGIRAAIIPKDYPASVVTEESVGAIREALMAVIDKADRAPRFETSRLMDDYYGVICAEEDSFNRATRDYLAKETNWKLVRSDELPKLTKETNWKLVRSDELPKLKRVLAFLPETTKEDLAMGLKRLERQNPGLRVGRWVILGSKSSDKGLHVSLRIDKESEVALDGSEWRP</sequence>
<proteinExistence type="predicted"/>
<dbReference type="Proteomes" id="UP001458880">
    <property type="component" value="Unassembled WGS sequence"/>
</dbReference>
<dbReference type="InterPro" id="IPR031961">
    <property type="entry name" value="DUF4780"/>
</dbReference>
<gene>
    <name evidence="3" type="ORF">QE152_g40023</name>
</gene>
<dbReference type="EMBL" id="JASPKY010001016">
    <property type="protein sequence ID" value="KAK9679462.1"/>
    <property type="molecule type" value="Genomic_DNA"/>
</dbReference>
<feature type="region of interest" description="Disordered" evidence="1">
    <location>
        <begin position="1"/>
        <end position="121"/>
    </location>
</feature>
<dbReference type="AlphaFoldDB" id="A0AAW1HST0"/>
<protein>
    <recommendedName>
        <fullName evidence="2">DUF4780 domain-containing protein</fullName>
    </recommendedName>
</protein>
<feature type="domain" description="DUF4780" evidence="2">
    <location>
        <begin position="133"/>
        <end position="293"/>
    </location>
</feature>
<comment type="caution">
    <text evidence="3">The sequence shown here is derived from an EMBL/GenBank/DDBJ whole genome shotgun (WGS) entry which is preliminary data.</text>
</comment>
<feature type="compositionally biased region" description="Basic and acidic residues" evidence="1">
    <location>
        <begin position="110"/>
        <end position="121"/>
    </location>
</feature>
<feature type="compositionally biased region" description="Polar residues" evidence="1">
    <location>
        <begin position="20"/>
        <end position="32"/>
    </location>
</feature>
<reference evidence="3 4" key="1">
    <citation type="journal article" date="2024" name="BMC Genomics">
        <title>De novo assembly and annotation of Popillia japonica's genome with initial clues to its potential as an invasive pest.</title>
        <authorList>
            <person name="Cucini C."/>
            <person name="Boschi S."/>
            <person name="Funari R."/>
            <person name="Cardaioli E."/>
            <person name="Iannotti N."/>
            <person name="Marturano G."/>
            <person name="Paoli F."/>
            <person name="Bruttini M."/>
            <person name="Carapelli A."/>
            <person name="Frati F."/>
            <person name="Nardi F."/>
        </authorList>
    </citation>
    <scope>NUCLEOTIDE SEQUENCE [LARGE SCALE GENOMIC DNA]</scope>
    <source>
        <strain evidence="3">DMR45628</strain>
    </source>
</reference>
<keyword evidence="4" id="KW-1185">Reference proteome</keyword>
<evidence type="ECO:0000313" key="4">
    <source>
        <dbReference type="Proteomes" id="UP001458880"/>
    </source>
</evidence>
<feature type="compositionally biased region" description="Basic residues" evidence="1">
    <location>
        <begin position="58"/>
        <end position="67"/>
    </location>
</feature>